<comment type="caution">
    <text evidence="6">The sequence shown here is derived from an EMBL/GenBank/DDBJ whole genome shotgun (WGS) entry which is preliminary data.</text>
</comment>
<dbReference type="AlphaFoldDB" id="A0AAP0JAX3"/>
<proteinExistence type="inferred from homology"/>
<evidence type="ECO:0000256" key="1">
    <source>
        <dbReference type="ARBA" id="ARBA00010815"/>
    </source>
</evidence>
<keyword evidence="3" id="KW-0808">Transferase</keyword>
<dbReference type="PANTHER" id="PTHR43832:SF1">
    <property type="entry name" value="S-ADENOSYL-L-METHIONINE-DEPENDENT METHYLTRANSFERASES SUPERFAMILY PROTEIN"/>
    <property type="match status" value="1"/>
</dbReference>
<evidence type="ECO:0000256" key="3">
    <source>
        <dbReference type="ARBA" id="ARBA00022679"/>
    </source>
</evidence>
<dbReference type="InterPro" id="IPR029063">
    <property type="entry name" value="SAM-dependent_MTases_sf"/>
</dbReference>
<dbReference type="EMBL" id="JBBNAE010000004">
    <property type="protein sequence ID" value="KAK9130842.1"/>
    <property type="molecule type" value="Genomic_DNA"/>
</dbReference>
<evidence type="ECO:0000313" key="7">
    <source>
        <dbReference type="Proteomes" id="UP001417504"/>
    </source>
</evidence>
<evidence type="ECO:0000313" key="6">
    <source>
        <dbReference type="EMBL" id="KAK9130842.1"/>
    </source>
</evidence>
<dbReference type="Gene3D" id="3.40.50.150">
    <property type="entry name" value="Vaccinia Virus protein VP39"/>
    <property type="match status" value="1"/>
</dbReference>
<keyword evidence="7" id="KW-1185">Reference proteome</keyword>
<evidence type="ECO:0000256" key="5">
    <source>
        <dbReference type="SAM" id="Coils"/>
    </source>
</evidence>
<evidence type="ECO:0000256" key="2">
    <source>
        <dbReference type="ARBA" id="ARBA00022603"/>
    </source>
</evidence>
<accession>A0AAP0JAX3</accession>
<dbReference type="GO" id="GO:0032259">
    <property type="term" value="P:methylation"/>
    <property type="evidence" value="ECO:0007669"/>
    <property type="project" value="UniProtKB-KW"/>
</dbReference>
<protein>
    <submittedName>
        <fullName evidence="6">Uncharacterized protein</fullName>
    </submittedName>
</protein>
<organism evidence="6 7">
    <name type="scientific">Stephania japonica</name>
    <dbReference type="NCBI Taxonomy" id="461633"/>
    <lineage>
        <taxon>Eukaryota</taxon>
        <taxon>Viridiplantae</taxon>
        <taxon>Streptophyta</taxon>
        <taxon>Embryophyta</taxon>
        <taxon>Tracheophyta</taxon>
        <taxon>Spermatophyta</taxon>
        <taxon>Magnoliopsida</taxon>
        <taxon>Ranunculales</taxon>
        <taxon>Menispermaceae</taxon>
        <taxon>Menispermoideae</taxon>
        <taxon>Cissampelideae</taxon>
        <taxon>Stephania</taxon>
    </lineage>
</organism>
<sequence length="467" mass="53600">MGGTNCEIEASQRKRAEVTEVLRKLGLRLIPDEELRSLIRVQVERRLQWGYKPTFEQQLAQLVQFAHYFLYTFSSYDGCTACPYGKVLTTLKDGLEKVARETVLENGDIVKAGSLIFSPMCFVLTFRKDNLINVEVMLADVTTHEMDREFDRVMAIGVIEHMKNYEMLLKKISKWMKQDGLPFINHICHKAFAYQLEDDIYVVNHWAVNGKHYSRTNEEWLKRLDGNADAARAILEGSIGSKEEAMKMLNYWRTFCLYLIELCKYKNGEEWMSAHAMTVKIERMELDSESKDKELSNSQQLYTTELSEKLKKTQGELEETKSSLLDLEEKYGQAQTTIKEKEFLISNLLKSEDNFRDQVIHPAYLEVELKQDGAVTCVSKGAWKTGCNGWDCRLFRKPCSAVCDGTFFSSLLNEMSTIEFLSLVQEASVVDGDLLTWTRKLKELPSFSQCCKSCMFAPVVVMSDEAA</sequence>
<dbReference type="GO" id="GO:0008168">
    <property type="term" value="F:methyltransferase activity"/>
    <property type="evidence" value="ECO:0007669"/>
    <property type="project" value="UniProtKB-KW"/>
</dbReference>
<dbReference type="Proteomes" id="UP001417504">
    <property type="component" value="Unassembled WGS sequence"/>
</dbReference>
<keyword evidence="2" id="KW-0489">Methyltransferase</keyword>
<dbReference type="PANTHER" id="PTHR43832">
    <property type="match status" value="1"/>
</dbReference>
<dbReference type="SUPFAM" id="SSF53335">
    <property type="entry name" value="S-adenosyl-L-methionine-dependent methyltransferases"/>
    <property type="match status" value="1"/>
</dbReference>
<comment type="similarity">
    <text evidence="1">Belongs to the CFA/CMAS family.</text>
</comment>
<gene>
    <name evidence="6" type="ORF">Sjap_011329</name>
</gene>
<reference evidence="6 7" key="1">
    <citation type="submission" date="2024-01" db="EMBL/GenBank/DDBJ databases">
        <title>Genome assemblies of Stephania.</title>
        <authorList>
            <person name="Yang L."/>
        </authorList>
    </citation>
    <scope>NUCLEOTIDE SEQUENCE [LARGE SCALE GENOMIC DNA]</scope>
    <source>
        <strain evidence="6">QJT</strain>
        <tissue evidence="6">Leaf</tissue>
    </source>
</reference>
<keyword evidence="5" id="KW-0175">Coiled coil</keyword>
<name>A0AAP0JAX3_9MAGN</name>
<keyword evidence="4" id="KW-0949">S-adenosyl-L-methionine</keyword>
<evidence type="ECO:0000256" key="4">
    <source>
        <dbReference type="ARBA" id="ARBA00022691"/>
    </source>
</evidence>
<feature type="coiled-coil region" evidence="5">
    <location>
        <begin position="310"/>
        <end position="337"/>
    </location>
</feature>